<protein>
    <submittedName>
        <fullName evidence="3">Redoxin domain-containing protein</fullName>
    </submittedName>
</protein>
<feature type="chain" id="PRO_5045653002" evidence="1">
    <location>
        <begin position="18"/>
        <end position="433"/>
    </location>
</feature>
<evidence type="ECO:0000256" key="1">
    <source>
        <dbReference type="SAM" id="SignalP"/>
    </source>
</evidence>
<reference evidence="4" key="1">
    <citation type="journal article" date="2019" name="Int. J. Syst. Evol. Microbiol.">
        <title>The Global Catalogue of Microorganisms (GCM) 10K type strain sequencing project: providing services to taxonomists for standard genome sequencing and annotation.</title>
        <authorList>
            <consortium name="The Broad Institute Genomics Platform"/>
            <consortium name="The Broad Institute Genome Sequencing Center for Infectious Disease"/>
            <person name="Wu L."/>
            <person name="Ma J."/>
        </authorList>
    </citation>
    <scope>NUCLEOTIDE SEQUENCE [LARGE SCALE GENOMIC DNA]</scope>
    <source>
        <strain evidence="4">CCUG 66188</strain>
    </source>
</reference>
<dbReference type="EMBL" id="JBHSGN010000002">
    <property type="protein sequence ID" value="MFC4672125.1"/>
    <property type="molecule type" value="Genomic_DNA"/>
</dbReference>
<gene>
    <name evidence="3" type="ORF">ACFO6W_00305</name>
</gene>
<feature type="domain" description="Alkyl hydroperoxide reductase subunit C/ Thiol specific antioxidant" evidence="2">
    <location>
        <begin position="327"/>
        <end position="419"/>
    </location>
</feature>
<dbReference type="Proteomes" id="UP001596023">
    <property type="component" value="Unassembled WGS sequence"/>
</dbReference>
<dbReference type="InterPro" id="IPR000866">
    <property type="entry name" value="AhpC/TSA"/>
</dbReference>
<feature type="signal peptide" evidence="1">
    <location>
        <begin position="1"/>
        <end position="17"/>
    </location>
</feature>
<proteinExistence type="predicted"/>
<dbReference type="RefSeq" id="WP_379993308.1">
    <property type="nucleotide sequence ID" value="NZ_JBHSGN010000002.1"/>
</dbReference>
<evidence type="ECO:0000313" key="4">
    <source>
        <dbReference type="Proteomes" id="UP001596023"/>
    </source>
</evidence>
<comment type="caution">
    <text evidence="3">The sequence shown here is derived from an EMBL/GenBank/DDBJ whole genome shotgun (WGS) entry which is preliminary data.</text>
</comment>
<keyword evidence="1" id="KW-0732">Signal</keyword>
<sequence length="433" mass="48599">MRRIFLLVFTTFTIAAAYSQSVELNFPHFAGQKWHFRAFRGEGKDTIATGTLDGQGRAKLVLPDRMNGFRGMTQWQLTGGGGLDMIFAGGENFSVSCPEAQPSEETIVYTGTRENVYLNSRYRRQQDILGRIDAMRMAAEAYKDNNELLSIFNTELQNQEQAYTLLQEETAANPLYAARFAQVVDVTRGLPPVLASGQEEIAGLLKDFVLDRLDPEALYTSGHWAGVLEQLMDWYSYKEENRPAFISDMIRLVNRISSDEAYAALCEKVIVFCEKKGWHDQQIEFAFFLLNDDRIKEPEGKVASVYTLLKIRKGSKAPALSQGKLPEGKTLLVFYESGCNACENEMQQLKGNYPLLREKGYEVVSVAADKDEAVFKNTSGTFPWKARYCDFRGFGGTDFTTFGVIGTPTFYVIDGQGILQGRYARLADTGILN</sequence>
<keyword evidence="4" id="KW-1185">Reference proteome</keyword>
<organism evidence="3 4">
    <name type="scientific">Dysgonomonas termitidis</name>
    <dbReference type="NCBI Taxonomy" id="1516126"/>
    <lineage>
        <taxon>Bacteria</taxon>
        <taxon>Pseudomonadati</taxon>
        <taxon>Bacteroidota</taxon>
        <taxon>Bacteroidia</taxon>
        <taxon>Bacteroidales</taxon>
        <taxon>Dysgonomonadaceae</taxon>
        <taxon>Dysgonomonas</taxon>
    </lineage>
</organism>
<dbReference type="Gene3D" id="3.40.30.10">
    <property type="entry name" value="Glutaredoxin"/>
    <property type="match status" value="1"/>
</dbReference>
<dbReference type="Pfam" id="PF00578">
    <property type="entry name" value="AhpC-TSA"/>
    <property type="match status" value="1"/>
</dbReference>
<dbReference type="InterPro" id="IPR036249">
    <property type="entry name" value="Thioredoxin-like_sf"/>
</dbReference>
<evidence type="ECO:0000259" key="2">
    <source>
        <dbReference type="Pfam" id="PF00578"/>
    </source>
</evidence>
<name>A0ABV9KQB3_9BACT</name>
<evidence type="ECO:0000313" key="3">
    <source>
        <dbReference type="EMBL" id="MFC4672125.1"/>
    </source>
</evidence>
<dbReference type="SUPFAM" id="SSF52833">
    <property type="entry name" value="Thioredoxin-like"/>
    <property type="match status" value="1"/>
</dbReference>
<accession>A0ABV9KQB3</accession>